<name>A0ACB9IP16_9ASTR</name>
<comment type="caution">
    <text evidence="1">The sequence shown here is derived from an EMBL/GenBank/DDBJ whole genome shotgun (WGS) entry which is preliminary data.</text>
</comment>
<dbReference type="EMBL" id="CM042025">
    <property type="protein sequence ID" value="KAI3809246.1"/>
    <property type="molecule type" value="Genomic_DNA"/>
</dbReference>
<evidence type="ECO:0000313" key="1">
    <source>
        <dbReference type="EMBL" id="KAI3809246.1"/>
    </source>
</evidence>
<reference evidence="2" key="1">
    <citation type="journal article" date="2022" name="Mol. Ecol. Resour.">
        <title>The genomes of chicory, endive, great burdock and yacon provide insights into Asteraceae palaeo-polyploidization history and plant inulin production.</title>
        <authorList>
            <person name="Fan W."/>
            <person name="Wang S."/>
            <person name="Wang H."/>
            <person name="Wang A."/>
            <person name="Jiang F."/>
            <person name="Liu H."/>
            <person name="Zhao H."/>
            <person name="Xu D."/>
            <person name="Zhang Y."/>
        </authorList>
    </citation>
    <scope>NUCLEOTIDE SEQUENCE [LARGE SCALE GENOMIC DNA]</scope>
    <source>
        <strain evidence="2">cv. Yunnan</strain>
    </source>
</reference>
<proteinExistence type="predicted"/>
<dbReference type="Proteomes" id="UP001056120">
    <property type="component" value="Linkage Group LG08"/>
</dbReference>
<protein>
    <submittedName>
        <fullName evidence="1">Uncharacterized protein</fullName>
    </submittedName>
</protein>
<evidence type="ECO:0000313" key="2">
    <source>
        <dbReference type="Proteomes" id="UP001056120"/>
    </source>
</evidence>
<keyword evidence="2" id="KW-1185">Reference proteome</keyword>
<accession>A0ACB9IP16</accession>
<organism evidence="1 2">
    <name type="scientific">Smallanthus sonchifolius</name>
    <dbReference type="NCBI Taxonomy" id="185202"/>
    <lineage>
        <taxon>Eukaryota</taxon>
        <taxon>Viridiplantae</taxon>
        <taxon>Streptophyta</taxon>
        <taxon>Embryophyta</taxon>
        <taxon>Tracheophyta</taxon>
        <taxon>Spermatophyta</taxon>
        <taxon>Magnoliopsida</taxon>
        <taxon>eudicotyledons</taxon>
        <taxon>Gunneridae</taxon>
        <taxon>Pentapetalae</taxon>
        <taxon>asterids</taxon>
        <taxon>campanulids</taxon>
        <taxon>Asterales</taxon>
        <taxon>Asteraceae</taxon>
        <taxon>Asteroideae</taxon>
        <taxon>Heliantheae alliance</taxon>
        <taxon>Millerieae</taxon>
        <taxon>Smallanthus</taxon>
    </lineage>
</organism>
<gene>
    <name evidence="1" type="ORF">L1987_25216</name>
</gene>
<sequence>MEKSQGFLISHKMDHRCTTVYKPKPLFVSISITFSSSRVAIPFFRTYQVIGRPRTIGCHFKRFRNHEIDGSDNI</sequence>
<reference evidence="1 2" key="2">
    <citation type="journal article" date="2022" name="Mol. Ecol. Resour.">
        <title>The genomes of chicory, endive, great burdock and yacon provide insights into Asteraceae paleo-polyploidization history and plant inulin production.</title>
        <authorList>
            <person name="Fan W."/>
            <person name="Wang S."/>
            <person name="Wang H."/>
            <person name="Wang A."/>
            <person name="Jiang F."/>
            <person name="Liu H."/>
            <person name="Zhao H."/>
            <person name="Xu D."/>
            <person name="Zhang Y."/>
        </authorList>
    </citation>
    <scope>NUCLEOTIDE SEQUENCE [LARGE SCALE GENOMIC DNA]</scope>
    <source>
        <strain evidence="2">cv. Yunnan</strain>
        <tissue evidence="1">Leaves</tissue>
    </source>
</reference>